<evidence type="ECO:0000256" key="1">
    <source>
        <dbReference type="SAM" id="MobiDB-lite"/>
    </source>
</evidence>
<gene>
    <name evidence="2" type="ORF">BpHYR1_043374</name>
</gene>
<protein>
    <submittedName>
        <fullName evidence="2">Uncharacterized protein</fullName>
    </submittedName>
</protein>
<comment type="caution">
    <text evidence="2">The sequence shown here is derived from an EMBL/GenBank/DDBJ whole genome shotgun (WGS) entry which is preliminary data.</text>
</comment>
<keyword evidence="3" id="KW-1185">Reference proteome</keyword>
<proteinExistence type="predicted"/>
<feature type="compositionally biased region" description="Basic and acidic residues" evidence="1">
    <location>
        <begin position="430"/>
        <end position="440"/>
    </location>
</feature>
<reference evidence="2 3" key="1">
    <citation type="journal article" date="2018" name="Sci. Rep.">
        <title>Genomic signatures of local adaptation to the degree of environmental predictability in rotifers.</title>
        <authorList>
            <person name="Franch-Gras L."/>
            <person name="Hahn C."/>
            <person name="Garcia-Roger E.M."/>
            <person name="Carmona M.J."/>
            <person name="Serra M."/>
            <person name="Gomez A."/>
        </authorList>
    </citation>
    <scope>NUCLEOTIDE SEQUENCE [LARGE SCALE GENOMIC DNA]</scope>
    <source>
        <strain evidence="2">HYR1</strain>
    </source>
</reference>
<feature type="compositionally biased region" description="Basic residues" evidence="1">
    <location>
        <begin position="441"/>
        <end position="450"/>
    </location>
</feature>
<organism evidence="2 3">
    <name type="scientific">Brachionus plicatilis</name>
    <name type="common">Marine rotifer</name>
    <name type="synonym">Brachionus muelleri</name>
    <dbReference type="NCBI Taxonomy" id="10195"/>
    <lineage>
        <taxon>Eukaryota</taxon>
        <taxon>Metazoa</taxon>
        <taxon>Spiralia</taxon>
        <taxon>Gnathifera</taxon>
        <taxon>Rotifera</taxon>
        <taxon>Eurotatoria</taxon>
        <taxon>Monogononta</taxon>
        <taxon>Pseudotrocha</taxon>
        <taxon>Ploima</taxon>
        <taxon>Brachionidae</taxon>
        <taxon>Brachionus</taxon>
    </lineage>
</organism>
<dbReference type="EMBL" id="REGN01003356">
    <property type="protein sequence ID" value="RNA23054.1"/>
    <property type="molecule type" value="Genomic_DNA"/>
</dbReference>
<feature type="region of interest" description="Disordered" evidence="1">
    <location>
        <begin position="430"/>
        <end position="450"/>
    </location>
</feature>
<evidence type="ECO:0000313" key="2">
    <source>
        <dbReference type="EMBL" id="RNA23054.1"/>
    </source>
</evidence>
<sequence>MLLSFKSKFEASQLLENSDKFYSTIQKSHQSSQLIQDLSRILSILTFDEKITEYEPEVYRYETNWPTVWQFGDDFVPKSQQLLKTIGSCLDQIDDVLKTTGEICTNFSSIVLKDDLIKYKSIFEKIKSGIKSILNCIKGVEHINEKLSNFYSIIQNFSRKEKIDFFQASEFLVQNATTLSKIYLNLYTESKASNKDCNLLRLDLDIPIDPWITMKLLTVDRFNQVLKESKIKSAPLITDSESRQISAENLFFLEVVDDVDEQNEQSLIIENVYLSNACYDLMTKSFVSSNRKMLSKIPLVKITPIIDMTHIAQDAFKQVPFIDQNGDIICMFGIKFWHCTNSSLSSTLSQERNVEKSNSPNKLNQSTPISKFITKGNNKNFLDGFGCSNQIFDLFQIKANTSLQNVKIYLIEAHSKEDENNVVHLDKKVTDQTEPNSDKKQKLKNKIIRN</sequence>
<name>A0A3M7RHZ7_BRAPC</name>
<accession>A0A3M7RHZ7</accession>
<dbReference type="Proteomes" id="UP000276133">
    <property type="component" value="Unassembled WGS sequence"/>
</dbReference>
<dbReference type="AlphaFoldDB" id="A0A3M7RHZ7"/>
<evidence type="ECO:0000313" key="3">
    <source>
        <dbReference type="Proteomes" id="UP000276133"/>
    </source>
</evidence>